<dbReference type="SUPFAM" id="SSF53067">
    <property type="entry name" value="Actin-like ATPase domain"/>
    <property type="match status" value="1"/>
</dbReference>
<dbReference type="InterPro" id="IPR043129">
    <property type="entry name" value="ATPase_NBD"/>
</dbReference>
<evidence type="ECO:0000313" key="2">
    <source>
        <dbReference type="EMBL" id="XBO70408.1"/>
    </source>
</evidence>
<dbReference type="RefSeq" id="WP_124803462.1">
    <property type="nucleotide sequence ID" value="NZ_CP098827.1"/>
</dbReference>
<evidence type="ECO:0008006" key="3">
    <source>
        <dbReference type="Google" id="ProtNLM"/>
    </source>
</evidence>
<protein>
    <recommendedName>
        <fullName evidence="3">GspL cytoplasmic actin-ATPase-like domain-containing protein</fullName>
    </recommendedName>
</protein>
<dbReference type="EMBL" id="CP098827">
    <property type="protein sequence ID" value="XBO70408.1"/>
    <property type="molecule type" value="Genomic_DNA"/>
</dbReference>
<accession>A0AAU7KHN7</accession>
<dbReference type="AlphaFoldDB" id="A0AAU7KHN7"/>
<proteinExistence type="predicted"/>
<organism evidence="2">
    <name type="scientific">Halomonas sp. RT37</name>
    <dbReference type="NCBI Taxonomy" id="2950872"/>
    <lineage>
        <taxon>Bacteria</taxon>
        <taxon>Pseudomonadati</taxon>
        <taxon>Pseudomonadota</taxon>
        <taxon>Gammaproteobacteria</taxon>
        <taxon>Oceanospirillales</taxon>
        <taxon>Halomonadaceae</taxon>
        <taxon>Halomonas</taxon>
    </lineage>
</organism>
<gene>
    <name evidence="2" type="ORF">NFG58_17625</name>
</gene>
<feature type="compositionally biased region" description="Basic and acidic residues" evidence="1">
    <location>
        <begin position="244"/>
        <end position="253"/>
    </location>
</feature>
<feature type="region of interest" description="Disordered" evidence="1">
    <location>
        <begin position="234"/>
        <end position="253"/>
    </location>
</feature>
<evidence type="ECO:0000256" key="1">
    <source>
        <dbReference type="SAM" id="MobiDB-lite"/>
    </source>
</evidence>
<reference evidence="2" key="1">
    <citation type="submission" date="2022-06" db="EMBL/GenBank/DDBJ databases">
        <title>A novel DMS-producing enzyme.</title>
        <authorList>
            <person name="Zhang Y."/>
        </authorList>
    </citation>
    <scope>NUCLEOTIDE SEQUENCE</scope>
    <source>
        <strain evidence="2">RT37</strain>
    </source>
</reference>
<dbReference type="Gene3D" id="3.30.420.380">
    <property type="match status" value="1"/>
</dbReference>
<name>A0AAU7KHN7_9GAMM</name>
<sequence>MWNLGHRHQRILLMPQRAPSADEDPEPRWYWVHCVDQQSLDRGSAANVQSLSCLDQALPCCLVIPPQSVTLVTLDGALAEEVDSRESLDELVERELCVIPHTLALHVLYRDDSALDVMVVQRTLLAQCSRRLGRHHLSPRWWASAFQGLPPPEPDTLGVLPWGDDWMLKWRHPETPERERWLCWPKSQDMEDLSDHLPEVLRESPWNCPLAPQAVNGLDCLDFCARHLPEDLPLVPSDIGGEGQPREKKPEPA</sequence>